<accession>X1BRB4</accession>
<comment type="caution">
    <text evidence="4">The sequence shown here is derived from an EMBL/GenBank/DDBJ whole genome shotgun (WGS) entry which is preliminary data.</text>
</comment>
<dbReference type="PANTHER" id="PTHR43432:SF3">
    <property type="entry name" value="SLR0285 PROTEIN"/>
    <property type="match status" value="1"/>
</dbReference>
<evidence type="ECO:0000256" key="3">
    <source>
        <dbReference type="ARBA" id="ARBA00023014"/>
    </source>
</evidence>
<keyword evidence="2" id="KW-0408">Iron</keyword>
<dbReference type="PANTHER" id="PTHR43432">
    <property type="entry name" value="SLR0285 PROTEIN"/>
    <property type="match status" value="1"/>
</dbReference>
<dbReference type="InterPro" id="IPR040086">
    <property type="entry name" value="MJ0683-like"/>
</dbReference>
<dbReference type="SFLD" id="SFLDG01084">
    <property type="entry name" value="Uncharacterised_Radical_SAM_Su"/>
    <property type="match status" value="1"/>
</dbReference>
<dbReference type="GO" id="GO:0003824">
    <property type="term" value="F:catalytic activity"/>
    <property type="evidence" value="ECO:0007669"/>
    <property type="project" value="InterPro"/>
</dbReference>
<organism evidence="4">
    <name type="scientific">marine sediment metagenome</name>
    <dbReference type="NCBI Taxonomy" id="412755"/>
    <lineage>
        <taxon>unclassified sequences</taxon>
        <taxon>metagenomes</taxon>
        <taxon>ecological metagenomes</taxon>
    </lineage>
</organism>
<keyword evidence="3" id="KW-0411">Iron-sulfur</keyword>
<dbReference type="AlphaFoldDB" id="X1BRB4"/>
<protein>
    <recommendedName>
        <fullName evidence="5">Radical SAM core domain-containing protein</fullName>
    </recommendedName>
</protein>
<dbReference type="EMBL" id="BART01018317">
    <property type="protein sequence ID" value="GAG74701.1"/>
    <property type="molecule type" value="Genomic_DNA"/>
</dbReference>
<feature type="non-terminal residue" evidence="4">
    <location>
        <position position="74"/>
    </location>
</feature>
<evidence type="ECO:0000256" key="2">
    <source>
        <dbReference type="ARBA" id="ARBA00023004"/>
    </source>
</evidence>
<dbReference type="GO" id="GO:0051536">
    <property type="term" value="F:iron-sulfur cluster binding"/>
    <property type="evidence" value="ECO:0007669"/>
    <property type="project" value="UniProtKB-KW"/>
</dbReference>
<gene>
    <name evidence="4" type="ORF">S01H4_34592</name>
</gene>
<evidence type="ECO:0008006" key="5">
    <source>
        <dbReference type="Google" id="ProtNLM"/>
    </source>
</evidence>
<proteinExistence type="predicted"/>
<sequence>MKIKEIFCKSILNKTGISVGDYALNPYTGCEHNCIYCYAVFMKRFSGHKEPWGNFVDIKINAADVLHKQLNRLK</sequence>
<reference evidence="4" key="1">
    <citation type="journal article" date="2014" name="Front. Microbiol.">
        <title>High frequency of phylogenetically diverse reductive dehalogenase-homologous genes in deep subseafloor sedimentary metagenomes.</title>
        <authorList>
            <person name="Kawai M."/>
            <person name="Futagami T."/>
            <person name="Toyoda A."/>
            <person name="Takaki Y."/>
            <person name="Nishi S."/>
            <person name="Hori S."/>
            <person name="Arai W."/>
            <person name="Tsubouchi T."/>
            <person name="Morono Y."/>
            <person name="Uchiyama I."/>
            <person name="Ito T."/>
            <person name="Fujiyama A."/>
            <person name="Inagaki F."/>
            <person name="Takami H."/>
        </authorList>
    </citation>
    <scope>NUCLEOTIDE SEQUENCE</scope>
    <source>
        <strain evidence="4">Expedition CK06-06</strain>
    </source>
</reference>
<keyword evidence="1" id="KW-0479">Metal-binding</keyword>
<dbReference type="SFLD" id="SFLDS00029">
    <property type="entry name" value="Radical_SAM"/>
    <property type="match status" value="1"/>
</dbReference>
<evidence type="ECO:0000313" key="4">
    <source>
        <dbReference type="EMBL" id="GAG74701.1"/>
    </source>
</evidence>
<evidence type="ECO:0000256" key="1">
    <source>
        <dbReference type="ARBA" id="ARBA00022723"/>
    </source>
</evidence>
<dbReference type="GO" id="GO:0046872">
    <property type="term" value="F:metal ion binding"/>
    <property type="evidence" value="ECO:0007669"/>
    <property type="project" value="UniProtKB-KW"/>
</dbReference>
<dbReference type="InterPro" id="IPR007197">
    <property type="entry name" value="rSAM"/>
</dbReference>
<name>X1BRB4_9ZZZZ</name>